<gene>
    <name evidence="2" type="ORF">ORAREDHAP_LOCUS19669</name>
</gene>
<feature type="compositionally biased region" description="Polar residues" evidence="1">
    <location>
        <begin position="45"/>
        <end position="54"/>
    </location>
</feature>
<evidence type="ECO:0000313" key="2">
    <source>
        <dbReference type="EMBL" id="CAB4303466.1"/>
    </source>
</evidence>
<dbReference type="EMBL" id="CAEKKB010000003">
    <property type="protein sequence ID" value="CAB4303466.1"/>
    <property type="molecule type" value="Genomic_DNA"/>
</dbReference>
<evidence type="ECO:0000313" key="3">
    <source>
        <dbReference type="Proteomes" id="UP000507245"/>
    </source>
</evidence>
<feature type="region of interest" description="Disordered" evidence="1">
    <location>
        <begin position="1"/>
        <end position="93"/>
    </location>
</feature>
<organism evidence="2 3">
    <name type="scientific">Prunus armeniaca</name>
    <name type="common">Apricot</name>
    <name type="synonym">Armeniaca vulgaris</name>
    <dbReference type="NCBI Taxonomy" id="36596"/>
    <lineage>
        <taxon>Eukaryota</taxon>
        <taxon>Viridiplantae</taxon>
        <taxon>Streptophyta</taxon>
        <taxon>Embryophyta</taxon>
        <taxon>Tracheophyta</taxon>
        <taxon>Spermatophyta</taxon>
        <taxon>Magnoliopsida</taxon>
        <taxon>eudicotyledons</taxon>
        <taxon>Gunneridae</taxon>
        <taxon>Pentapetalae</taxon>
        <taxon>rosids</taxon>
        <taxon>fabids</taxon>
        <taxon>Rosales</taxon>
        <taxon>Rosaceae</taxon>
        <taxon>Amygdaloideae</taxon>
        <taxon>Amygdaleae</taxon>
        <taxon>Prunus</taxon>
    </lineage>
</organism>
<accession>A0A6J5WNZ0</accession>
<dbReference type="AlphaFoldDB" id="A0A6J5WNZ0"/>
<evidence type="ECO:0000256" key="1">
    <source>
        <dbReference type="SAM" id="MobiDB-lite"/>
    </source>
</evidence>
<sequence length="93" mass="9644">MLDIESDYSHSPRAFDGESASESSIARLDSADFEETKGGEVPEVSTDTGSTSSVEVVGADDAHPSTSGHRMGEAEADVSVADPREGVLTVVTD</sequence>
<protein>
    <submittedName>
        <fullName evidence="2">Uncharacterized protein</fullName>
    </submittedName>
</protein>
<dbReference type="Proteomes" id="UP000507245">
    <property type="component" value="Unassembled WGS sequence"/>
</dbReference>
<feature type="compositionally biased region" description="Basic and acidic residues" evidence="1">
    <location>
        <begin position="7"/>
        <end position="16"/>
    </location>
</feature>
<reference evidence="3" key="1">
    <citation type="journal article" date="2020" name="Genome Biol.">
        <title>Gamete binning: chromosome-level and haplotype-resolved genome assembly enabled by high-throughput single-cell sequencing of gamete genomes.</title>
        <authorList>
            <person name="Campoy J.A."/>
            <person name="Sun H."/>
            <person name="Goel M."/>
            <person name="Jiao W.-B."/>
            <person name="Folz-Donahue K."/>
            <person name="Wang N."/>
            <person name="Rubio M."/>
            <person name="Liu C."/>
            <person name="Kukat C."/>
            <person name="Ruiz D."/>
            <person name="Huettel B."/>
            <person name="Schneeberger K."/>
        </authorList>
    </citation>
    <scope>NUCLEOTIDE SEQUENCE [LARGE SCALE GENOMIC DNA]</scope>
    <source>
        <strain evidence="3">cv. Rojo Pasion</strain>
    </source>
</reference>
<name>A0A6J5WNZ0_PRUAR</name>
<keyword evidence="3" id="KW-1185">Reference proteome</keyword>
<proteinExistence type="predicted"/>